<reference evidence="1" key="1">
    <citation type="journal article" date="2021" name="Proc. Natl. Acad. Sci. U.S.A.">
        <title>A Catalog of Tens of Thousands of Viruses from Human Metagenomes Reveals Hidden Associations with Chronic Diseases.</title>
        <authorList>
            <person name="Tisza M.J."/>
            <person name="Buck C.B."/>
        </authorList>
    </citation>
    <scope>NUCLEOTIDE SEQUENCE</scope>
    <source>
        <strain evidence="1">Cto1k8</strain>
    </source>
</reference>
<sequence>MSKDSGNQLYSVWTYKPVHFVLQWDNGGNIDITNDADGTVSKVTVANLLEPGQIERKGFLTDHVIGKKIELTHPSYTIDPGEFASAIALFVFGIFPMQLSAFEITLDGESFNWRQESDKYLYG</sequence>
<proteinExistence type="predicted"/>
<protein>
    <submittedName>
        <fullName evidence="1">Uncharacterized protein</fullName>
    </submittedName>
</protein>
<organism evidence="1">
    <name type="scientific">Myoviridae sp. cto1k8</name>
    <dbReference type="NCBI Taxonomy" id="2826694"/>
    <lineage>
        <taxon>Viruses</taxon>
        <taxon>Duplodnaviria</taxon>
        <taxon>Heunggongvirae</taxon>
        <taxon>Uroviricota</taxon>
        <taxon>Caudoviricetes</taxon>
    </lineage>
</organism>
<evidence type="ECO:0000313" key="1">
    <source>
        <dbReference type="EMBL" id="DAD74261.1"/>
    </source>
</evidence>
<accession>A0A8S5LW30</accession>
<name>A0A8S5LW30_9CAUD</name>
<dbReference type="EMBL" id="BK014756">
    <property type="protein sequence ID" value="DAD74261.1"/>
    <property type="molecule type" value="Genomic_DNA"/>
</dbReference>